<comment type="subcellular location">
    <subcellularLocation>
        <location evidence="1">Membrane</location>
        <topology evidence="1">Multi-pass membrane protein</topology>
    </subcellularLocation>
</comment>
<gene>
    <name evidence="11" type="ORF">LITE_LOCUS16931</name>
</gene>
<dbReference type="PROSITE" id="PS50850">
    <property type="entry name" value="MFS"/>
    <property type="match status" value="1"/>
</dbReference>
<dbReference type="PRINTS" id="PR00171">
    <property type="entry name" value="SUGRTRNSPORT"/>
</dbReference>
<dbReference type="Gene3D" id="1.20.1250.20">
    <property type="entry name" value="MFS general substrate transporter like domains"/>
    <property type="match status" value="2"/>
</dbReference>
<dbReference type="InterPro" id="IPR005829">
    <property type="entry name" value="Sugar_transporter_CS"/>
</dbReference>
<evidence type="ECO:0000256" key="6">
    <source>
        <dbReference type="ARBA" id="ARBA00022847"/>
    </source>
</evidence>
<feature type="transmembrane region" description="Helical" evidence="9">
    <location>
        <begin position="304"/>
        <end position="326"/>
    </location>
</feature>
<evidence type="ECO:0000313" key="11">
    <source>
        <dbReference type="EMBL" id="CAI0416337.1"/>
    </source>
</evidence>
<feature type="transmembrane region" description="Helical" evidence="9">
    <location>
        <begin position="189"/>
        <end position="210"/>
    </location>
</feature>
<evidence type="ECO:0000259" key="10">
    <source>
        <dbReference type="PROSITE" id="PS50850"/>
    </source>
</evidence>
<dbReference type="SUPFAM" id="SSF103473">
    <property type="entry name" value="MFS general substrate transporter"/>
    <property type="match status" value="1"/>
</dbReference>
<keyword evidence="4" id="KW-0762">Sugar transport</keyword>
<evidence type="ECO:0000256" key="8">
    <source>
        <dbReference type="ARBA" id="ARBA00023136"/>
    </source>
</evidence>
<evidence type="ECO:0000256" key="4">
    <source>
        <dbReference type="ARBA" id="ARBA00022597"/>
    </source>
</evidence>
<dbReference type="Proteomes" id="UP001154282">
    <property type="component" value="Unassembled WGS sequence"/>
</dbReference>
<keyword evidence="8 9" id="KW-0472">Membrane</keyword>
<keyword evidence="5 9" id="KW-0812">Transmembrane</keyword>
<dbReference type="CDD" id="cd17361">
    <property type="entry name" value="MFS_STP"/>
    <property type="match status" value="1"/>
</dbReference>
<evidence type="ECO:0000313" key="12">
    <source>
        <dbReference type="Proteomes" id="UP001154282"/>
    </source>
</evidence>
<evidence type="ECO:0000256" key="5">
    <source>
        <dbReference type="ARBA" id="ARBA00022692"/>
    </source>
</evidence>
<evidence type="ECO:0000256" key="2">
    <source>
        <dbReference type="ARBA" id="ARBA00010992"/>
    </source>
</evidence>
<keyword evidence="6" id="KW-0769">Symport</keyword>
<evidence type="ECO:0000256" key="7">
    <source>
        <dbReference type="ARBA" id="ARBA00022989"/>
    </source>
</evidence>
<feature type="transmembrane region" description="Helical" evidence="9">
    <location>
        <begin position="130"/>
        <end position="150"/>
    </location>
</feature>
<keyword evidence="7 9" id="KW-1133">Transmembrane helix</keyword>
<feature type="transmembrane region" description="Helical" evidence="9">
    <location>
        <begin position="362"/>
        <end position="381"/>
    </location>
</feature>
<comment type="similarity">
    <text evidence="2">Belongs to the major facilitator superfamily. Sugar transporter (TC 2.A.1.1) family.</text>
</comment>
<feature type="transmembrane region" description="Helical" evidence="9">
    <location>
        <begin position="222"/>
        <end position="241"/>
    </location>
</feature>
<organism evidence="11 12">
    <name type="scientific">Linum tenue</name>
    <dbReference type="NCBI Taxonomy" id="586396"/>
    <lineage>
        <taxon>Eukaryota</taxon>
        <taxon>Viridiplantae</taxon>
        <taxon>Streptophyta</taxon>
        <taxon>Embryophyta</taxon>
        <taxon>Tracheophyta</taxon>
        <taxon>Spermatophyta</taxon>
        <taxon>Magnoliopsida</taxon>
        <taxon>eudicotyledons</taxon>
        <taxon>Gunneridae</taxon>
        <taxon>Pentapetalae</taxon>
        <taxon>rosids</taxon>
        <taxon>fabids</taxon>
        <taxon>Malpighiales</taxon>
        <taxon>Linaceae</taxon>
        <taxon>Linum</taxon>
    </lineage>
</organism>
<keyword evidence="12" id="KW-1185">Reference proteome</keyword>
<dbReference type="InterPro" id="IPR003663">
    <property type="entry name" value="Sugar/inositol_transpt"/>
</dbReference>
<name>A0AAV0K224_9ROSI</name>
<evidence type="ECO:0000256" key="3">
    <source>
        <dbReference type="ARBA" id="ARBA00022448"/>
    </source>
</evidence>
<dbReference type="InterPro" id="IPR036259">
    <property type="entry name" value="MFS_trans_sf"/>
</dbReference>
<dbReference type="GO" id="GO:0015145">
    <property type="term" value="F:monosaccharide transmembrane transporter activity"/>
    <property type="evidence" value="ECO:0007669"/>
    <property type="project" value="InterPro"/>
</dbReference>
<feature type="transmembrane region" description="Helical" evidence="9">
    <location>
        <begin position="20"/>
        <end position="40"/>
    </location>
</feature>
<dbReference type="AlphaFoldDB" id="A0AAV0K224"/>
<dbReference type="InterPro" id="IPR020846">
    <property type="entry name" value="MFS_dom"/>
</dbReference>
<reference evidence="11" key="1">
    <citation type="submission" date="2022-08" db="EMBL/GenBank/DDBJ databases">
        <authorList>
            <person name="Gutierrez-Valencia J."/>
        </authorList>
    </citation>
    <scope>NUCLEOTIDE SEQUENCE</scope>
</reference>
<dbReference type="EMBL" id="CAMGYJ010000005">
    <property type="protein sequence ID" value="CAI0416337.1"/>
    <property type="molecule type" value="Genomic_DNA"/>
</dbReference>
<dbReference type="PANTHER" id="PTHR23500">
    <property type="entry name" value="SOLUTE CARRIER FAMILY 2, FACILITATED GLUCOSE TRANSPORTER"/>
    <property type="match status" value="1"/>
</dbReference>
<sequence length="427" mass="47182">MARDEEATGGRKPPSYGGEVNAFIVTTCIVAAFGGLIFGYDLGISDTYQTRVLIMCNFFFFTAGGVTSMDSFLMKFFPSVYRKEVADQNQNMYCKFDSHLLTLFTSSLYLSALVACMCASTITRKYGRKLSMLSGGLVFLAGAIINAAAVNVAMLIVGRLLLGVGVGFCNQSIPVYLSEIAPAKWRGAMNIGFQMMITIGILAANLVNYWTAKIESGNGWRISLGLAAVPALMITVGSLFLPDTPNSILERGDAAKAKQMLQKIRGTDDVDAEFEDLVRASAAAKKIDRPMRRLLTERRYRPQLVFCTLIPFFQQVTGINVVMFYAPVLFKTLGLGQSASLMSSLITGQFFLSLLCNLKFGLFFLFAAFVVVMTGFIYFFLPETRNVPIEDMGEVFRRHWFWQKYAAVDDDDNNKGGSAPRRSVELK</sequence>
<dbReference type="GO" id="GO:0015293">
    <property type="term" value="F:symporter activity"/>
    <property type="evidence" value="ECO:0007669"/>
    <property type="project" value="UniProtKB-KW"/>
</dbReference>
<dbReference type="Pfam" id="PF00083">
    <property type="entry name" value="Sugar_tr"/>
    <property type="match status" value="1"/>
</dbReference>
<dbReference type="InterPro" id="IPR005828">
    <property type="entry name" value="MFS_sugar_transport-like"/>
</dbReference>
<feature type="domain" description="Major facilitator superfamily (MFS) profile" evidence="10">
    <location>
        <begin position="27"/>
        <end position="427"/>
    </location>
</feature>
<feature type="transmembrane region" description="Helical" evidence="9">
    <location>
        <begin position="98"/>
        <end position="118"/>
    </location>
</feature>
<dbReference type="GO" id="GO:0016020">
    <property type="term" value="C:membrane"/>
    <property type="evidence" value="ECO:0007669"/>
    <property type="project" value="UniProtKB-SubCell"/>
</dbReference>
<protein>
    <recommendedName>
        <fullName evidence="10">Major facilitator superfamily (MFS) profile domain-containing protein</fullName>
    </recommendedName>
</protein>
<dbReference type="PANTHER" id="PTHR23500:SF460">
    <property type="entry name" value="SUGAR TRANSPORT PROTEIN 11"/>
    <property type="match status" value="1"/>
</dbReference>
<evidence type="ECO:0000256" key="9">
    <source>
        <dbReference type="SAM" id="Phobius"/>
    </source>
</evidence>
<feature type="transmembrane region" description="Helical" evidence="9">
    <location>
        <begin position="156"/>
        <end position="177"/>
    </location>
</feature>
<dbReference type="PROSITE" id="PS00217">
    <property type="entry name" value="SUGAR_TRANSPORT_2"/>
    <property type="match status" value="1"/>
</dbReference>
<comment type="caution">
    <text evidence="11">The sequence shown here is derived from an EMBL/GenBank/DDBJ whole genome shotgun (WGS) entry which is preliminary data.</text>
</comment>
<feature type="transmembrane region" description="Helical" evidence="9">
    <location>
        <begin position="52"/>
        <end position="78"/>
    </location>
</feature>
<dbReference type="InterPro" id="IPR045262">
    <property type="entry name" value="STP/PLT_plant"/>
</dbReference>
<evidence type="ECO:0000256" key="1">
    <source>
        <dbReference type="ARBA" id="ARBA00004141"/>
    </source>
</evidence>
<proteinExistence type="inferred from homology"/>
<accession>A0AAV0K224</accession>
<keyword evidence="3" id="KW-0813">Transport</keyword>
<dbReference type="InterPro" id="IPR044778">
    <property type="entry name" value="MFS_STP/MST-like_plant"/>
</dbReference>